<evidence type="ECO:0000256" key="3">
    <source>
        <dbReference type="PROSITE-ProRule" id="PRU00708"/>
    </source>
</evidence>
<dbReference type="Pfam" id="PF12854">
    <property type="entry name" value="PPR_1"/>
    <property type="match status" value="1"/>
</dbReference>
<dbReference type="EMBL" id="MVGT01001489">
    <property type="protein sequence ID" value="OVA11895.1"/>
    <property type="molecule type" value="Genomic_DNA"/>
</dbReference>
<dbReference type="InterPro" id="IPR011990">
    <property type="entry name" value="TPR-like_helical_dom_sf"/>
</dbReference>
<dbReference type="Gene3D" id="1.25.40.10">
    <property type="entry name" value="Tetratricopeptide repeat domain"/>
    <property type="match status" value="3"/>
</dbReference>
<evidence type="ECO:0000256" key="1">
    <source>
        <dbReference type="ARBA" id="ARBA00006643"/>
    </source>
</evidence>
<dbReference type="FunFam" id="1.25.40.10:FF:000344">
    <property type="entry name" value="Pentatricopeptide repeat-containing protein"/>
    <property type="match status" value="1"/>
</dbReference>
<dbReference type="SUPFAM" id="SSF48452">
    <property type="entry name" value="TPR-like"/>
    <property type="match status" value="1"/>
</dbReference>
<feature type="repeat" description="PPR" evidence="3">
    <location>
        <begin position="183"/>
        <end position="217"/>
    </location>
</feature>
<dbReference type="FunFam" id="1.25.40.10:FF:000348">
    <property type="entry name" value="Pentatricopeptide repeat-containing protein chloroplastic"/>
    <property type="match status" value="1"/>
</dbReference>
<keyword evidence="2" id="KW-0677">Repeat</keyword>
<dbReference type="AlphaFoldDB" id="A0A200QN75"/>
<feature type="repeat" description="PPR" evidence="3">
    <location>
        <begin position="382"/>
        <end position="416"/>
    </location>
</feature>
<dbReference type="OrthoDB" id="185373at2759"/>
<dbReference type="InParanoid" id="A0A200QN75"/>
<keyword evidence="5" id="KW-1185">Reference proteome</keyword>
<protein>
    <submittedName>
        <fullName evidence="4">Pentatricopeptide repeat</fullName>
    </submittedName>
</protein>
<gene>
    <name evidence="4" type="ORF">BVC80_747g19</name>
</gene>
<dbReference type="Pfam" id="PF01535">
    <property type="entry name" value="PPR"/>
    <property type="match status" value="5"/>
</dbReference>
<evidence type="ECO:0000256" key="2">
    <source>
        <dbReference type="ARBA" id="ARBA00022737"/>
    </source>
</evidence>
<accession>A0A200QN75</accession>
<evidence type="ECO:0000313" key="4">
    <source>
        <dbReference type="EMBL" id="OVA11895.1"/>
    </source>
</evidence>
<proteinExistence type="inferred from homology"/>
<feature type="repeat" description="PPR" evidence="3">
    <location>
        <begin position="245"/>
        <end position="275"/>
    </location>
</feature>
<comment type="caution">
    <text evidence="4">The sequence shown here is derived from an EMBL/GenBank/DDBJ whole genome shotgun (WGS) entry which is preliminary data.</text>
</comment>
<dbReference type="NCBIfam" id="TIGR00756">
    <property type="entry name" value="PPR"/>
    <property type="match status" value="6"/>
</dbReference>
<dbReference type="Pfam" id="PF20431">
    <property type="entry name" value="E_motif"/>
    <property type="match status" value="1"/>
</dbReference>
<name>A0A200QN75_MACCD</name>
<sequence>MLKTALETNVNLLTKFITACCSISIVGLSDPLAGIRHARLVFDLRIHRNDTFLCNSMIKSHADNHQFRESMTLYRDLRNETCFFPDNYTFPCLFKSCGSNLAIKEADQLHDQVIKMGFCSDLFVSTSLVDVYVKFGNLVSAELVFAEMPHRSQVTWTALVVGFAKSGDTSKSRELFDLMPEKDPAAFNAMIDAYVKSGDLNSAKDLFDEMPTRNVVSWTTLISGFCKNGDLVTARSFFDEMPEKNLVSWNAMISGYCQNKQPNEALDLFREMQSNSQFEPDEVTIVSILPAIAGLGAVDFGGWVHEFVRRKKLDCSSNVCTALVDMYSKCGEILKAKQFFYSIPNKSTASWNAMIYGFAVNGYAKEALEVFKEMQNEGFKPSSLTFIAVLSACNHGGLVEEGRKWFKAMKQYGITPTIEHYGCMVDILGRSGYLEEAEELIEGMGNEVNGIILSSFLFACSCHGNVKKAEKVMKKAFEMEPLNDGNYVMMRNLYAGERRWRDVEEMKRLMRKHRAKKDAGCSVIELDSRVSEFVAGDRTHPQWEAIHWMLGQLRGHMKGGNEGKSLILAKNQLKNYDLLTILFLTSLWVHMNGETTDLG</sequence>
<evidence type="ECO:0000313" key="5">
    <source>
        <dbReference type="Proteomes" id="UP000195402"/>
    </source>
</evidence>
<dbReference type="InterPro" id="IPR046848">
    <property type="entry name" value="E_motif"/>
</dbReference>
<dbReference type="Pfam" id="PF13041">
    <property type="entry name" value="PPR_2"/>
    <property type="match status" value="2"/>
</dbReference>
<feature type="repeat" description="PPR" evidence="3">
    <location>
        <begin position="152"/>
        <end position="182"/>
    </location>
</feature>
<dbReference type="OMA" id="WEGLEIH"/>
<dbReference type="InterPro" id="IPR046960">
    <property type="entry name" value="PPR_At4g14850-like_plant"/>
</dbReference>
<dbReference type="GO" id="GO:0009451">
    <property type="term" value="P:RNA modification"/>
    <property type="evidence" value="ECO:0007669"/>
    <property type="project" value="InterPro"/>
</dbReference>
<dbReference type="InterPro" id="IPR002885">
    <property type="entry name" value="PPR_rpt"/>
</dbReference>
<dbReference type="GO" id="GO:0003729">
    <property type="term" value="F:mRNA binding"/>
    <property type="evidence" value="ECO:0007669"/>
    <property type="project" value="UniProtKB-ARBA"/>
</dbReference>
<dbReference type="PANTHER" id="PTHR47926">
    <property type="entry name" value="PENTATRICOPEPTIDE REPEAT-CONTAINING PROTEIN"/>
    <property type="match status" value="1"/>
</dbReference>
<dbReference type="PROSITE" id="PS51375">
    <property type="entry name" value="PPR"/>
    <property type="match status" value="5"/>
</dbReference>
<feature type="repeat" description="PPR" evidence="3">
    <location>
        <begin position="347"/>
        <end position="381"/>
    </location>
</feature>
<dbReference type="FunFam" id="1.25.40.10:FF:000690">
    <property type="entry name" value="Pentatricopeptide repeat-containing protein"/>
    <property type="match status" value="1"/>
</dbReference>
<dbReference type="PANTHER" id="PTHR47926:SF437">
    <property type="entry name" value="PENTACOTRIPEPTIDE-REPEAT REGION OF PRORP DOMAIN-CONTAINING PROTEIN"/>
    <property type="match status" value="1"/>
</dbReference>
<dbReference type="FunCoup" id="A0A200QN75">
    <property type="interactions" value="215"/>
</dbReference>
<reference evidence="4 5" key="1">
    <citation type="journal article" date="2017" name="Mol. Plant">
        <title>The Genome of Medicinal Plant Macleaya cordata Provides New Insights into Benzylisoquinoline Alkaloids Metabolism.</title>
        <authorList>
            <person name="Liu X."/>
            <person name="Liu Y."/>
            <person name="Huang P."/>
            <person name="Ma Y."/>
            <person name="Qing Z."/>
            <person name="Tang Q."/>
            <person name="Cao H."/>
            <person name="Cheng P."/>
            <person name="Zheng Y."/>
            <person name="Yuan Z."/>
            <person name="Zhou Y."/>
            <person name="Liu J."/>
            <person name="Tang Z."/>
            <person name="Zhuo Y."/>
            <person name="Zhang Y."/>
            <person name="Yu L."/>
            <person name="Huang J."/>
            <person name="Yang P."/>
            <person name="Peng Q."/>
            <person name="Zhang J."/>
            <person name="Jiang W."/>
            <person name="Zhang Z."/>
            <person name="Lin K."/>
            <person name="Ro D.K."/>
            <person name="Chen X."/>
            <person name="Xiong X."/>
            <person name="Shang Y."/>
            <person name="Huang S."/>
            <person name="Zeng J."/>
        </authorList>
    </citation>
    <scope>NUCLEOTIDE SEQUENCE [LARGE SCALE GENOMIC DNA]</scope>
    <source>
        <strain evidence="5">cv. BLH2017</strain>
        <tissue evidence="4">Root</tissue>
    </source>
</reference>
<comment type="similarity">
    <text evidence="1">Belongs to the PPR family. PCMP-H subfamily.</text>
</comment>
<organism evidence="4 5">
    <name type="scientific">Macleaya cordata</name>
    <name type="common">Five-seeded plume-poppy</name>
    <name type="synonym">Bocconia cordata</name>
    <dbReference type="NCBI Taxonomy" id="56857"/>
    <lineage>
        <taxon>Eukaryota</taxon>
        <taxon>Viridiplantae</taxon>
        <taxon>Streptophyta</taxon>
        <taxon>Embryophyta</taxon>
        <taxon>Tracheophyta</taxon>
        <taxon>Spermatophyta</taxon>
        <taxon>Magnoliopsida</taxon>
        <taxon>Ranunculales</taxon>
        <taxon>Papaveraceae</taxon>
        <taxon>Papaveroideae</taxon>
        <taxon>Macleaya</taxon>
    </lineage>
</organism>
<dbReference type="Proteomes" id="UP000195402">
    <property type="component" value="Unassembled WGS sequence"/>
</dbReference>